<name>A0ABM9NK92_9GAMM</name>
<dbReference type="Pfam" id="PF09700">
    <property type="entry name" value="Cas_Cmr3"/>
    <property type="match status" value="1"/>
</dbReference>
<evidence type="ECO:0000313" key="2">
    <source>
        <dbReference type="Proteomes" id="UP001497493"/>
    </source>
</evidence>
<dbReference type="Proteomes" id="UP001497493">
    <property type="component" value="Chromosome"/>
</dbReference>
<gene>
    <name evidence="1" type="ORF">MECH1_V1_2280</name>
</gene>
<keyword evidence="2" id="KW-1185">Reference proteome</keyword>
<reference evidence="1 2" key="1">
    <citation type="submission" date="2024-04" db="EMBL/GenBank/DDBJ databases">
        <authorList>
            <person name="Cremers G."/>
        </authorList>
    </citation>
    <scope>NUCLEOTIDE SEQUENCE [LARGE SCALE GENOMIC DNA]</scope>
    <source>
        <strain evidence="1">MeCH1-AG</strain>
    </source>
</reference>
<sequence>MHTYLLTPLAPLVLRTGKPFGDTGGGDNFPFPQPSTLAGALRTARADAEGLPFSPESRDEVLGWASHGALPAKIEGDTVTPLFPRPLDVHYTKPGESLVLDWLAPKRLGEDEGCDLPAGLWPVFLRGDDKAKPAKGPVWWTQAAMEGWLRGQLPETKDLGHEALPLDFRQHVKLDPNTLASETGQLFQSAGIDFEARRKTDKPEPNLEKRGWNPQRFGLLARFSHELQPTLLRLGADARLAAAVMDSDAWPKLPPELAAALRASKAIRLILATPALFSGGWKPGWLGDDLTGSPPGVPGLTLRLCAAALDRWQAVSGWEIVKKKPKAVRRTVPAGAVYWFEIVGDAPDNWPEQLWLSPISDHEQDRRDGFGLALPGIWKQ</sequence>
<dbReference type="RefSeq" id="WP_348757586.1">
    <property type="nucleotide sequence ID" value="NZ_OZ026884.1"/>
</dbReference>
<evidence type="ECO:0000313" key="1">
    <source>
        <dbReference type="EMBL" id="CAL1241056.1"/>
    </source>
</evidence>
<accession>A0ABM9NK92</accession>
<dbReference type="EMBL" id="OZ026884">
    <property type="protein sequence ID" value="CAL1241056.1"/>
    <property type="molecule type" value="Genomic_DNA"/>
</dbReference>
<proteinExistence type="predicted"/>
<dbReference type="Gene3D" id="2.60.40.4350">
    <property type="match status" value="1"/>
</dbReference>
<protein>
    <submittedName>
        <fullName evidence="1">CRISPR type III-B/RAMP module-associated protein Cmr3</fullName>
    </submittedName>
</protein>
<organism evidence="1 2">
    <name type="scientific">Candidatus Methylocalor cossyra</name>
    <dbReference type="NCBI Taxonomy" id="3108543"/>
    <lineage>
        <taxon>Bacteria</taxon>
        <taxon>Pseudomonadati</taxon>
        <taxon>Pseudomonadota</taxon>
        <taxon>Gammaproteobacteria</taxon>
        <taxon>Methylococcales</taxon>
        <taxon>Methylococcaceae</taxon>
        <taxon>Candidatus Methylocalor</taxon>
    </lineage>
</organism>
<dbReference type="InterPro" id="IPR019117">
    <property type="entry name" value="CRISPR-assoc_protein_Cmr3"/>
</dbReference>